<evidence type="ECO:0000259" key="1">
    <source>
        <dbReference type="SMART" id="SM01119"/>
    </source>
</evidence>
<accession>A0ABR1YTG0</accession>
<protein>
    <submittedName>
        <fullName evidence="2">Serine dehydratase domain-containing protein</fullName>
    </submittedName>
</protein>
<dbReference type="InterPro" id="IPR029066">
    <property type="entry name" value="PLP-binding_barrel"/>
</dbReference>
<name>A0ABR1YTG0_9PEZI</name>
<proteinExistence type="predicted"/>
<feature type="domain" description="D-serine dehydratase-like" evidence="1">
    <location>
        <begin position="279"/>
        <end position="379"/>
    </location>
</feature>
<evidence type="ECO:0000313" key="2">
    <source>
        <dbReference type="EMBL" id="KAK8238260.1"/>
    </source>
</evidence>
<dbReference type="SMART" id="SM01119">
    <property type="entry name" value="D-ser_dehydrat"/>
    <property type="match status" value="1"/>
</dbReference>
<reference evidence="2 3" key="1">
    <citation type="submission" date="2024-04" db="EMBL/GenBank/DDBJ databases">
        <title>Phyllosticta paracitricarpa is synonymous to the EU quarantine fungus P. citricarpa based on phylogenomic analyses.</title>
        <authorList>
            <consortium name="Lawrence Berkeley National Laboratory"/>
            <person name="Van Ingen-Buijs V.A."/>
            <person name="Van Westerhoven A.C."/>
            <person name="Haridas S."/>
            <person name="Skiadas P."/>
            <person name="Martin F."/>
            <person name="Groenewald J.Z."/>
            <person name="Crous P.W."/>
            <person name="Seidl M.F."/>
        </authorList>
    </citation>
    <scope>NUCLEOTIDE SEQUENCE [LARGE SCALE GENOMIC DNA]</scope>
    <source>
        <strain evidence="2 3">CBS 123374</strain>
    </source>
</reference>
<dbReference type="PANTHER" id="PTHR28004:SF2">
    <property type="entry name" value="D-SERINE DEHYDRATASE"/>
    <property type="match status" value="1"/>
</dbReference>
<gene>
    <name evidence="2" type="ORF">HDK90DRAFT_219671</name>
</gene>
<evidence type="ECO:0000313" key="3">
    <source>
        <dbReference type="Proteomes" id="UP001492380"/>
    </source>
</evidence>
<organism evidence="2 3">
    <name type="scientific">Phyllosticta capitalensis</name>
    <dbReference type="NCBI Taxonomy" id="121624"/>
    <lineage>
        <taxon>Eukaryota</taxon>
        <taxon>Fungi</taxon>
        <taxon>Dikarya</taxon>
        <taxon>Ascomycota</taxon>
        <taxon>Pezizomycotina</taxon>
        <taxon>Dothideomycetes</taxon>
        <taxon>Dothideomycetes incertae sedis</taxon>
        <taxon>Botryosphaeriales</taxon>
        <taxon>Phyllostictaceae</taxon>
        <taxon>Phyllosticta</taxon>
    </lineage>
</organism>
<dbReference type="Gene3D" id="3.20.20.10">
    <property type="entry name" value="Alanine racemase"/>
    <property type="match status" value="1"/>
</dbReference>
<dbReference type="InterPro" id="IPR051466">
    <property type="entry name" value="D-amino_acid_metab_enzyme"/>
</dbReference>
<dbReference type="Proteomes" id="UP001492380">
    <property type="component" value="Unassembled WGS sequence"/>
</dbReference>
<dbReference type="Gene3D" id="2.40.37.20">
    <property type="entry name" value="D-serine dehydratase-like domain"/>
    <property type="match status" value="1"/>
</dbReference>
<dbReference type="PANTHER" id="PTHR28004">
    <property type="entry name" value="ZGC:162816-RELATED"/>
    <property type="match status" value="1"/>
</dbReference>
<dbReference type="SUPFAM" id="SSF51419">
    <property type="entry name" value="PLP-binding barrel"/>
    <property type="match status" value="1"/>
</dbReference>
<dbReference type="InterPro" id="IPR026956">
    <property type="entry name" value="D-ser_dehydrat-like_dom"/>
</dbReference>
<sequence length="394" mass="43034">MVDVQPEFLHSFIGKSATELPTPAFVLSKPIVQKNCQRVHDDVKSLGIKFRPHVKTLKSEDVTRLMLGDVSRACVASTLREIRGLLPLAKEGLLNEVLYGLPIRPSALPQLLEYSKTVKVLVMIDHESQIDALEAFAAANSVTTAWSAFIKIDMGSQRAGQPLTSPHLKPLINRIESSSAVSVYGFYCHAGHSYGSRSKEAAAAVLHDEVNAAAEATALMQKPDTPVVISFGSTPTAHVVSALKKSLPSNMTLELHAGNFPANDLQQLGTACIGEQDQAIRILSEVCSVYPERNEALINAGCIALAREPGPIPGYGRVVGNTEWHVGRVSQEHGILTSHAEEGKKQKAEEAFKVGDMVFVHIQHACITAAAHFYYFVVDEQDIVREIWFPWKGW</sequence>
<dbReference type="Pfam" id="PF14031">
    <property type="entry name" value="D-ser_dehydrat"/>
    <property type="match status" value="1"/>
</dbReference>
<comment type="caution">
    <text evidence="2">The sequence shown here is derived from an EMBL/GenBank/DDBJ whole genome shotgun (WGS) entry which is preliminary data.</text>
</comment>
<dbReference type="EMBL" id="JBBWRZ010000004">
    <property type="protein sequence ID" value="KAK8238260.1"/>
    <property type="molecule type" value="Genomic_DNA"/>
</dbReference>
<keyword evidence="3" id="KW-1185">Reference proteome</keyword>
<dbReference type="InterPro" id="IPR042208">
    <property type="entry name" value="D-ser_dehydrat-like_sf"/>
</dbReference>